<sequence>MILQKVRMKKIFQTPLHHKLIDSKFYSSFTFTAASFIQDILMFNIPQWCMPHAQVFVFNTAVLMLDKLTPQICGILDKN</sequence>
<dbReference type="Proteomes" id="UP000008144">
    <property type="component" value="Unassembled WGS sequence"/>
</dbReference>
<reference evidence="1" key="2">
    <citation type="submission" date="2025-08" db="UniProtKB">
        <authorList>
            <consortium name="Ensembl"/>
        </authorList>
    </citation>
    <scope>IDENTIFICATION</scope>
</reference>
<keyword evidence="2" id="KW-1185">Reference proteome</keyword>
<evidence type="ECO:0000313" key="2">
    <source>
        <dbReference type="Proteomes" id="UP000008144"/>
    </source>
</evidence>
<reference evidence="2" key="1">
    <citation type="journal article" date="2002" name="Science">
        <title>The draft genome of Ciona intestinalis: insights into chordate and vertebrate origins.</title>
        <authorList>
            <person name="Dehal P."/>
            <person name="Satou Y."/>
            <person name="Campbell R.K."/>
            <person name="Chapman J."/>
            <person name="Degnan B."/>
            <person name="De Tomaso A."/>
            <person name="Davidson B."/>
            <person name="Di Gregorio A."/>
            <person name="Gelpke M."/>
            <person name="Goodstein D.M."/>
            <person name="Harafuji N."/>
            <person name="Hastings K.E."/>
            <person name="Ho I."/>
            <person name="Hotta K."/>
            <person name="Huang W."/>
            <person name="Kawashima T."/>
            <person name="Lemaire P."/>
            <person name="Martinez D."/>
            <person name="Meinertzhagen I.A."/>
            <person name="Necula S."/>
            <person name="Nonaka M."/>
            <person name="Putnam N."/>
            <person name="Rash S."/>
            <person name="Saiga H."/>
            <person name="Satake M."/>
            <person name="Terry A."/>
            <person name="Yamada L."/>
            <person name="Wang H.G."/>
            <person name="Awazu S."/>
            <person name="Azumi K."/>
            <person name="Boore J."/>
            <person name="Branno M."/>
            <person name="Chin-Bow S."/>
            <person name="DeSantis R."/>
            <person name="Doyle S."/>
            <person name="Francino P."/>
            <person name="Keys D.N."/>
            <person name="Haga S."/>
            <person name="Hayashi H."/>
            <person name="Hino K."/>
            <person name="Imai K.S."/>
            <person name="Inaba K."/>
            <person name="Kano S."/>
            <person name="Kobayashi K."/>
            <person name="Kobayashi M."/>
            <person name="Lee B.I."/>
            <person name="Makabe K.W."/>
            <person name="Manohar C."/>
            <person name="Matassi G."/>
            <person name="Medina M."/>
            <person name="Mochizuki Y."/>
            <person name="Mount S."/>
            <person name="Morishita T."/>
            <person name="Miura S."/>
            <person name="Nakayama A."/>
            <person name="Nishizaka S."/>
            <person name="Nomoto H."/>
            <person name="Ohta F."/>
            <person name="Oishi K."/>
            <person name="Rigoutsos I."/>
            <person name="Sano M."/>
            <person name="Sasaki A."/>
            <person name="Sasakura Y."/>
            <person name="Shoguchi E."/>
            <person name="Shin-i T."/>
            <person name="Spagnuolo A."/>
            <person name="Stainier D."/>
            <person name="Suzuki M.M."/>
            <person name="Tassy O."/>
            <person name="Takatori N."/>
            <person name="Tokuoka M."/>
            <person name="Yagi K."/>
            <person name="Yoshizaki F."/>
            <person name="Wada S."/>
            <person name="Zhang C."/>
            <person name="Hyatt P.D."/>
            <person name="Larimer F."/>
            <person name="Detter C."/>
            <person name="Doggett N."/>
            <person name="Glavina T."/>
            <person name="Hawkins T."/>
            <person name="Richardson P."/>
            <person name="Lucas S."/>
            <person name="Kohara Y."/>
            <person name="Levine M."/>
            <person name="Satoh N."/>
            <person name="Rokhsar D.S."/>
        </authorList>
    </citation>
    <scope>NUCLEOTIDE SEQUENCE [LARGE SCALE GENOMIC DNA]</scope>
</reference>
<dbReference type="Ensembl" id="ENSCINT00000035471.1">
    <property type="protein sequence ID" value="ENSCINP00000035647.1"/>
    <property type="gene ID" value="ENSCING00000021941.1"/>
</dbReference>
<accession>H2Y163</accession>
<organism evidence="1 2">
    <name type="scientific">Ciona intestinalis</name>
    <name type="common">Transparent sea squirt</name>
    <name type="synonym">Ascidia intestinalis</name>
    <dbReference type="NCBI Taxonomy" id="7719"/>
    <lineage>
        <taxon>Eukaryota</taxon>
        <taxon>Metazoa</taxon>
        <taxon>Chordata</taxon>
        <taxon>Tunicata</taxon>
        <taxon>Ascidiacea</taxon>
        <taxon>Phlebobranchia</taxon>
        <taxon>Cionidae</taxon>
        <taxon>Ciona</taxon>
    </lineage>
</organism>
<evidence type="ECO:0000313" key="1">
    <source>
        <dbReference type="Ensembl" id="ENSCINP00000035647.1"/>
    </source>
</evidence>
<name>H2Y163_CIOIN</name>
<proteinExistence type="predicted"/>
<dbReference type="InParanoid" id="H2Y163"/>
<dbReference type="HOGENOM" id="CLU_2605332_0_0_1"/>
<protein>
    <submittedName>
        <fullName evidence="1">Uncharacterized protein</fullName>
    </submittedName>
</protein>
<dbReference type="AlphaFoldDB" id="H2Y163"/>
<reference evidence="1" key="3">
    <citation type="submission" date="2025-09" db="UniProtKB">
        <authorList>
            <consortium name="Ensembl"/>
        </authorList>
    </citation>
    <scope>IDENTIFICATION</scope>
</reference>